<evidence type="ECO:0000313" key="1">
    <source>
        <dbReference type="EMBL" id="KAL3585089.1"/>
    </source>
</evidence>
<accession>A0ACC4C3M2</accession>
<name>A0ACC4C3M2_POPAL</name>
<organism evidence="1 2">
    <name type="scientific">Populus alba</name>
    <name type="common">White poplar</name>
    <dbReference type="NCBI Taxonomy" id="43335"/>
    <lineage>
        <taxon>Eukaryota</taxon>
        <taxon>Viridiplantae</taxon>
        <taxon>Streptophyta</taxon>
        <taxon>Embryophyta</taxon>
        <taxon>Tracheophyta</taxon>
        <taxon>Spermatophyta</taxon>
        <taxon>Magnoliopsida</taxon>
        <taxon>eudicotyledons</taxon>
        <taxon>Gunneridae</taxon>
        <taxon>Pentapetalae</taxon>
        <taxon>rosids</taxon>
        <taxon>fabids</taxon>
        <taxon>Malpighiales</taxon>
        <taxon>Salicaceae</taxon>
        <taxon>Saliceae</taxon>
        <taxon>Populus</taxon>
    </lineage>
</organism>
<comment type="caution">
    <text evidence="1">The sequence shown here is derived from an EMBL/GenBank/DDBJ whole genome shotgun (WGS) entry which is preliminary data.</text>
</comment>
<dbReference type="EMBL" id="RCHU02000006">
    <property type="protein sequence ID" value="KAL3585089.1"/>
    <property type="molecule type" value="Genomic_DNA"/>
</dbReference>
<protein>
    <submittedName>
        <fullName evidence="1">Uncharacterized protein</fullName>
    </submittedName>
</protein>
<reference evidence="1 2" key="1">
    <citation type="journal article" date="2024" name="Plant Biotechnol. J.">
        <title>Genome and CRISPR/Cas9 system of a widespread forest tree (Populus alba) in the world.</title>
        <authorList>
            <person name="Liu Y.J."/>
            <person name="Jiang P.F."/>
            <person name="Han X.M."/>
            <person name="Li X.Y."/>
            <person name="Wang H.M."/>
            <person name="Wang Y.J."/>
            <person name="Wang X.X."/>
            <person name="Zeng Q.Y."/>
        </authorList>
    </citation>
    <scope>NUCLEOTIDE SEQUENCE [LARGE SCALE GENOMIC DNA]</scope>
    <source>
        <strain evidence="2">cv. PAL-ZL1</strain>
    </source>
</reference>
<evidence type="ECO:0000313" key="2">
    <source>
        <dbReference type="Proteomes" id="UP000309997"/>
    </source>
</evidence>
<gene>
    <name evidence="1" type="ORF">D5086_011956</name>
</gene>
<proteinExistence type="predicted"/>
<dbReference type="Proteomes" id="UP000309997">
    <property type="component" value="Unassembled WGS sequence"/>
</dbReference>
<sequence length="95" mass="11035">MVLSLLQRKQTAKPAHASGLHLSQLPGRLILELRSWNDHGMSMIHTIPLLQKYNDLMNLFQVDTPRRLKFFSLLHQYTKNLLEKELDRNSENGIA</sequence>
<keyword evidence="2" id="KW-1185">Reference proteome</keyword>